<evidence type="ECO:0000313" key="2">
    <source>
        <dbReference type="Proteomes" id="UP001519460"/>
    </source>
</evidence>
<comment type="caution">
    <text evidence="1">The sequence shown here is derived from an EMBL/GenBank/DDBJ whole genome shotgun (WGS) entry which is preliminary data.</text>
</comment>
<dbReference type="AlphaFoldDB" id="A0ABD0L026"/>
<name>A0ABD0L026_9CAEN</name>
<accession>A0ABD0L026</accession>
<dbReference type="Proteomes" id="UP001519460">
    <property type="component" value="Unassembled WGS sequence"/>
</dbReference>
<evidence type="ECO:0000313" key="1">
    <source>
        <dbReference type="EMBL" id="KAK7492558.1"/>
    </source>
</evidence>
<proteinExistence type="predicted"/>
<sequence length="121" mass="13523">MCLLVQRASAPMCQVPQSVSQSVCMVERVSARQEKLQGCANCRRQLVLVSHHFTCTCISGDARAHPNPAYISAAATHRIFIGVLNKRPYRARGVEPPHGFWNPYLWLVLGSCDVRKKIVFS</sequence>
<reference evidence="1 2" key="1">
    <citation type="journal article" date="2023" name="Sci. Data">
        <title>Genome assembly of the Korean intertidal mud-creeper Batillaria attramentaria.</title>
        <authorList>
            <person name="Patra A.K."/>
            <person name="Ho P.T."/>
            <person name="Jun S."/>
            <person name="Lee S.J."/>
            <person name="Kim Y."/>
            <person name="Won Y.J."/>
        </authorList>
    </citation>
    <scope>NUCLEOTIDE SEQUENCE [LARGE SCALE GENOMIC DNA]</scope>
    <source>
        <strain evidence="1">Wonlab-2016</strain>
    </source>
</reference>
<keyword evidence="2" id="KW-1185">Reference proteome</keyword>
<dbReference type="EMBL" id="JACVVK020000102">
    <property type="protein sequence ID" value="KAK7492558.1"/>
    <property type="molecule type" value="Genomic_DNA"/>
</dbReference>
<gene>
    <name evidence="1" type="ORF">BaRGS_00016224</name>
</gene>
<protein>
    <submittedName>
        <fullName evidence="1">Uncharacterized protein</fullName>
    </submittedName>
</protein>
<organism evidence="1 2">
    <name type="scientific">Batillaria attramentaria</name>
    <dbReference type="NCBI Taxonomy" id="370345"/>
    <lineage>
        <taxon>Eukaryota</taxon>
        <taxon>Metazoa</taxon>
        <taxon>Spiralia</taxon>
        <taxon>Lophotrochozoa</taxon>
        <taxon>Mollusca</taxon>
        <taxon>Gastropoda</taxon>
        <taxon>Caenogastropoda</taxon>
        <taxon>Sorbeoconcha</taxon>
        <taxon>Cerithioidea</taxon>
        <taxon>Batillariidae</taxon>
        <taxon>Batillaria</taxon>
    </lineage>
</organism>